<comment type="caution">
    <text evidence="2">The sequence shown here is derived from an EMBL/GenBank/DDBJ whole genome shotgun (WGS) entry which is preliminary data.</text>
</comment>
<proteinExistence type="inferred from homology"/>
<dbReference type="Proteomes" id="UP000246278">
    <property type="component" value="Unassembled WGS sequence"/>
</dbReference>
<evidence type="ECO:0000313" key="2">
    <source>
        <dbReference type="EMBL" id="PWW83168.1"/>
    </source>
</evidence>
<dbReference type="InterPro" id="IPR005368">
    <property type="entry name" value="UPF0175"/>
</dbReference>
<reference evidence="3" key="1">
    <citation type="submission" date="2017-10" db="EMBL/GenBank/DDBJ databases">
        <authorList>
            <person name="Gaisin V.A."/>
            <person name="Rysina M.S."/>
            <person name="Grouzdev D.S."/>
        </authorList>
    </citation>
    <scope>NUCLEOTIDE SEQUENCE [LARGE SCALE GENOMIC DNA]</scope>
    <source>
        <strain evidence="3">V1</strain>
    </source>
</reference>
<gene>
    <name evidence="2" type="ORF">CR164_01000</name>
</gene>
<dbReference type="EMBL" id="PDNZ01000001">
    <property type="protein sequence ID" value="PWW83168.1"/>
    <property type="molecule type" value="Genomic_DNA"/>
</dbReference>
<organism evidence="2 3">
    <name type="scientific">Prosthecochloris marina</name>
    <dbReference type="NCBI Taxonomy" id="2017681"/>
    <lineage>
        <taxon>Bacteria</taxon>
        <taxon>Pseudomonadati</taxon>
        <taxon>Chlorobiota</taxon>
        <taxon>Chlorobiia</taxon>
        <taxon>Chlorobiales</taxon>
        <taxon>Chlorobiaceae</taxon>
        <taxon>Prosthecochloris</taxon>
    </lineage>
</organism>
<protein>
    <submittedName>
        <fullName evidence="2">Uncharacterized protein</fullName>
    </submittedName>
</protein>
<dbReference type="Pfam" id="PF03683">
    <property type="entry name" value="UPF0175"/>
    <property type="match status" value="1"/>
</dbReference>
<dbReference type="PANTHER" id="PTHR37525">
    <property type="entry name" value="UPF0175 PROTEIN SSL1255"/>
    <property type="match status" value="1"/>
</dbReference>
<dbReference type="OrthoDB" id="1122111at2"/>
<keyword evidence="3" id="KW-1185">Reference proteome</keyword>
<name>A0A317T9P8_9CHLB</name>
<dbReference type="InterPro" id="IPR052264">
    <property type="entry name" value="UPF0175_domain"/>
</dbReference>
<dbReference type="AlphaFoldDB" id="A0A317T9P8"/>
<dbReference type="RefSeq" id="WP_110022050.1">
    <property type="nucleotide sequence ID" value="NZ_PDNZ01000001.1"/>
</dbReference>
<sequence length="83" mass="9146">MAAQHITVDIPEKILLAEKTDAHAFGKELRVLAAVKLFEMGRLSSGRAAELAGMGRVEFLLSLSRYNVFPLASELHDLEENHA</sequence>
<evidence type="ECO:0000256" key="1">
    <source>
        <dbReference type="ARBA" id="ARBA00005651"/>
    </source>
</evidence>
<dbReference type="PANTHER" id="PTHR37525:SF1">
    <property type="entry name" value="UPF0175 PROTEIN SSL1255"/>
    <property type="match status" value="1"/>
</dbReference>
<comment type="similarity">
    <text evidence="1">Belongs to the UPF0175 family.</text>
</comment>
<evidence type="ECO:0000313" key="3">
    <source>
        <dbReference type="Proteomes" id="UP000246278"/>
    </source>
</evidence>
<accession>A0A317T9P8</accession>